<dbReference type="AlphaFoldDB" id="A0A4Z0A840"/>
<feature type="region of interest" description="Disordered" evidence="5">
    <location>
        <begin position="58"/>
        <end position="100"/>
    </location>
</feature>
<feature type="domain" description="PAP-associated" evidence="6">
    <location>
        <begin position="353"/>
        <end position="389"/>
    </location>
</feature>
<dbReference type="GO" id="GO:0003729">
    <property type="term" value="F:mRNA binding"/>
    <property type="evidence" value="ECO:0007669"/>
    <property type="project" value="TreeGrafter"/>
</dbReference>
<dbReference type="STRING" id="135208.A0A4Z0A840"/>
<protein>
    <recommendedName>
        <fullName evidence="2">polynucleotide adenylyltransferase</fullName>
        <ecNumber evidence="2">2.7.7.19</ecNumber>
    </recommendedName>
</protein>
<dbReference type="Gene3D" id="3.30.460.10">
    <property type="entry name" value="Beta Polymerase, domain 2"/>
    <property type="match status" value="1"/>
</dbReference>
<dbReference type="SUPFAM" id="SSF81631">
    <property type="entry name" value="PAP/OAS1 substrate-binding domain"/>
    <property type="match status" value="1"/>
</dbReference>
<evidence type="ECO:0000256" key="1">
    <source>
        <dbReference type="ARBA" id="ARBA00008593"/>
    </source>
</evidence>
<feature type="domain" description="Poly(A) RNA polymerase mitochondrial-like central palm" evidence="7">
    <location>
        <begin position="155"/>
        <end position="289"/>
    </location>
</feature>
<dbReference type="Gene3D" id="1.10.1410.10">
    <property type="match status" value="1"/>
</dbReference>
<gene>
    <name evidence="8" type="ORF">EWM64_g1583</name>
</gene>
<reference evidence="8 9" key="1">
    <citation type="submission" date="2019-02" db="EMBL/GenBank/DDBJ databases">
        <title>Genome sequencing of the rare red list fungi Hericium alpestre (H. flagellum).</title>
        <authorList>
            <person name="Buettner E."/>
            <person name="Kellner H."/>
        </authorList>
    </citation>
    <scope>NUCLEOTIDE SEQUENCE [LARGE SCALE GENOMIC DNA]</scope>
    <source>
        <strain evidence="8 9">DSM 108284</strain>
    </source>
</reference>
<dbReference type="GO" id="GO:0010605">
    <property type="term" value="P:negative regulation of macromolecule metabolic process"/>
    <property type="evidence" value="ECO:0007669"/>
    <property type="project" value="UniProtKB-ARBA"/>
</dbReference>
<organism evidence="8 9">
    <name type="scientific">Hericium alpestre</name>
    <dbReference type="NCBI Taxonomy" id="135208"/>
    <lineage>
        <taxon>Eukaryota</taxon>
        <taxon>Fungi</taxon>
        <taxon>Dikarya</taxon>
        <taxon>Basidiomycota</taxon>
        <taxon>Agaricomycotina</taxon>
        <taxon>Agaricomycetes</taxon>
        <taxon>Russulales</taxon>
        <taxon>Hericiaceae</taxon>
        <taxon>Hericium</taxon>
    </lineage>
</organism>
<dbReference type="GO" id="GO:1990817">
    <property type="term" value="F:poly(A) RNA polymerase activity"/>
    <property type="evidence" value="ECO:0007669"/>
    <property type="project" value="UniProtKB-EC"/>
</dbReference>
<dbReference type="InterPro" id="IPR043519">
    <property type="entry name" value="NT_sf"/>
</dbReference>
<evidence type="ECO:0000256" key="2">
    <source>
        <dbReference type="ARBA" id="ARBA00012388"/>
    </source>
</evidence>
<dbReference type="Proteomes" id="UP000298061">
    <property type="component" value="Unassembled WGS sequence"/>
</dbReference>
<dbReference type="OrthoDB" id="273917at2759"/>
<dbReference type="InterPro" id="IPR045862">
    <property type="entry name" value="Trf4-like"/>
</dbReference>
<feature type="compositionally biased region" description="Basic residues" evidence="5">
    <location>
        <begin position="80"/>
        <end position="90"/>
    </location>
</feature>
<dbReference type="Pfam" id="PF03828">
    <property type="entry name" value="PAP_assoc"/>
    <property type="match status" value="1"/>
</dbReference>
<keyword evidence="9" id="KW-1185">Reference proteome</keyword>
<dbReference type="SUPFAM" id="SSF81301">
    <property type="entry name" value="Nucleotidyltransferase"/>
    <property type="match status" value="1"/>
</dbReference>
<dbReference type="InterPro" id="IPR054708">
    <property type="entry name" value="MTPAP-like_central"/>
</dbReference>
<evidence type="ECO:0000256" key="4">
    <source>
        <dbReference type="ARBA" id="ARBA00022842"/>
    </source>
</evidence>
<dbReference type="InterPro" id="IPR002058">
    <property type="entry name" value="PAP_assoc"/>
</dbReference>
<accession>A0A4Z0A840</accession>
<proteinExistence type="inferred from homology"/>
<evidence type="ECO:0000313" key="9">
    <source>
        <dbReference type="Proteomes" id="UP000298061"/>
    </source>
</evidence>
<dbReference type="Pfam" id="PF22600">
    <property type="entry name" value="MTPAP-like_central"/>
    <property type="match status" value="1"/>
</dbReference>
<evidence type="ECO:0000259" key="6">
    <source>
        <dbReference type="Pfam" id="PF03828"/>
    </source>
</evidence>
<dbReference type="GO" id="GO:0031123">
    <property type="term" value="P:RNA 3'-end processing"/>
    <property type="evidence" value="ECO:0007669"/>
    <property type="project" value="TreeGrafter"/>
</dbReference>
<dbReference type="EMBL" id="SFCI01000110">
    <property type="protein sequence ID" value="TFY82434.1"/>
    <property type="molecule type" value="Genomic_DNA"/>
</dbReference>
<dbReference type="CDD" id="cd05402">
    <property type="entry name" value="NT_PAP_TUTase"/>
    <property type="match status" value="1"/>
</dbReference>
<name>A0A4Z0A840_9AGAM</name>
<evidence type="ECO:0000313" key="8">
    <source>
        <dbReference type="EMBL" id="TFY82434.1"/>
    </source>
</evidence>
<dbReference type="EC" id="2.7.7.19" evidence="2"/>
<dbReference type="GO" id="GO:0043634">
    <property type="term" value="P:polyadenylation-dependent ncRNA catabolic process"/>
    <property type="evidence" value="ECO:0007669"/>
    <property type="project" value="TreeGrafter"/>
</dbReference>
<dbReference type="GO" id="GO:0046872">
    <property type="term" value="F:metal ion binding"/>
    <property type="evidence" value="ECO:0007669"/>
    <property type="project" value="UniProtKB-KW"/>
</dbReference>
<dbReference type="PANTHER" id="PTHR23092">
    <property type="entry name" value="POLY(A) RNA POLYMERASE"/>
    <property type="match status" value="1"/>
</dbReference>
<comment type="similarity">
    <text evidence="1">Belongs to the DNA polymerase type-B-like family.</text>
</comment>
<keyword evidence="3" id="KW-0479">Metal-binding</keyword>
<dbReference type="GO" id="GO:0031499">
    <property type="term" value="C:TRAMP complex"/>
    <property type="evidence" value="ECO:0007669"/>
    <property type="project" value="TreeGrafter"/>
</dbReference>
<dbReference type="GO" id="GO:0005730">
    <property type="term" value="C:nucleolus"/>
    <property type="evidence" value="ECO:0007669"/>
    <property type="project" value="TreeGrafter"/>
</dbReference>
<keyword evidence="4" id="KW-0460">Magnesium</keyword>
<evidence type="ECO:0000259" key="7">
    <source>
        <dbReference type="Pfam" id="PF22600"/>
    </source>
</evidence>
<evidence type="ECO:0000256" key="3">
    <source>
        <dbReference type="ARBA" id="ARBA00022723"/>
    </source>
</evidence>
<comment type="caution">
    <text evidence="8">The sequence shown here is derived from an EMBL/GenBank/DDBJ whole genome shotgun (WGS) entry which is preliminary data.</text>
</comment>
<evidence type="ECO:0000256" key="5">
    <source>
        <dbReference type="SAM" id="MobiDB-lite"/>
    </source>
</evidence>
<sequence length="401" mass="44754">MEANVAQGDSNARAEDTPAERALISSSRHLWHITRPFTQPFFDLYTISSMPIEAAGPLPASEAASGSTAPKDAVQDNSSQRKRPRKRKRGNREDDADVPLPLEKQPLYTPWLSSLGPTIADDETKEQRYVNVSLVLLSYIRGADGRLWRMFRLHDEIVGYAGYILPTTQEKRARDRLISRIENVLKRRFPDGIIHVYGSVSTNLCLPNGDIDVVIETRGVTTTEQMKNGLYQVRNMLQRADLAASLFVVSRARVPVINMVSTPETGSFNIDITINGLEGVQAISIIKDYLAQMPALRYLILVLKCLFEQHNLHSAATGGLSSYASTCMVISFLQLNPAKRSKEFLEQPVKSKSLGVLLMDLLKYYGDDFPYIESCISVRDAELKSKEAKVEIGPARIELLI</sequence>
<dbReference type="PANTHER" id="PTHR23092:SF15">
    <property type="entry name" value="INACTIVE NON-CANONICAL POLY(A) RNA POLYMERASE PROTEIN TRF4-2-RELATED"/>
    <property type="match status" value="1"/>
</dbReference>